<proteinExistence type="predicted"/>
<dbReference type="EMBL" id="NIBB01000027">
    <property type="protein sequence ID" value="PAB52704.1"/>
    <property type="molecule type" value="Genomic_DNA"/>
</dbReference>
<protein>
    <recommendedName>
        <fullName evidence="3">DNA-directed RNA polymerase subunit beta</fullName>
    </recommendedName>
</protein>
<sequence>MNKDFDKRVDDFFRNYHDRGMVKWAGFYLSDHVLKMHKKSKADAYVEVKKAEMSPEEVSKVLLKAFGENRVVSVQMSVLNKEGDLFRSFQGHVLGVDEDKVMIDDHIVDIEDINHVEIIRI</sequence>
<accession>A0AAX0PUW7</accession>
<evidence type="ECO:0000313" key="2">
    <source>
        <dbReference type="Proteomes" id="UP000216448"/>
    </source>
</evidence>
<comment type="caution">
    <text evidence="1">The sequence shown here is derived from an EMBL/GenBank/DDBJ whole genome shotgun (WGS) entry which is preliminary data.</text>
</comment>
<reference evidence="1 2" key="1">
    <citation type="submission" date="2017-05" db="EMBL/GenBank/DDBJ databases">
        <title>Lactobacillus johnsonii from commercial turkeys.</title>
        <authorList>
            <person name="Johnson T.J."/>
            <person name="Youmans B."/>
        </authorList>
    </citation>
    <scope>NUCLEOTIDE SEQUENCE [LARGE SCALE GENOMIC DNA]</scope>
    <source>
        <strain evidence="1 2">UMNLJ54</strain>
    </source>
</reference>
<organism evidence="1 2">
    <name type="scientific">Lactobacillus johnsonii</name>
    <dbReference type="NCBI Taxonomy" id="33959"/>
    <lineage>
        <taxon>Bacteria</taxon>
        <taxon>Bacillati</taxon>
        <taxon>Bacillota</taxon>
        <taxon>Bacilli</taxon>
        <taxon>Lactobacillales</taxon>
        <taxon>Lactobacillaceae</taxon>
        <taxon>Lactobacillus</taxon>
    </lineage>
</organism>
<evidence type="ECO:0000313" key="1">
    <source>
        <dbReference type="EMBL" id="PAB52704.1"/>
    </source>
</evidence>
<evidence type="ECO:0008006" key="3">
    <source>
        <dbReference type="Google" id="ProtNLM"/>
    </source>
</evidence>
<dbReference type="AlphaFoldDB" id="A0AAX0PUW7"/>
<name>A0AAX0PUW7_LACJH</name>
<gene>
    <name evidence="1" type="ORF">A3P64_04965</name>
</gene>
<dbReference type="Proteomes" id="UP000216448">
    <property type="component" value="Unassembled WGS sequence"/>
</dbReference>